<dbReference type="PaxDb" id="4097-A0A1S3YIU7"/>
<dbReference type="PANTHER" id="PTHR33067:SF9">
    <property type="entry name" value="RNA-DIRECTED DNA POLYMERASE"/>
    <property type="match status" value="1"/>
</dbReference>
<organism evidence="1">
    <name type="scientific">Nicotiana tabacum</name>
    <name type="common">Common tobacco</name>
    <dbReference type="NCBI Taxonomy" id="4097"/>
    <lineage>
        <taxon>Eukaryota</taxon>
        <taxon>Viridiplantae</taxon>
        <taxon>Streptophyta</taxon>
        <taxon>Embryophyta</taxon>
        <taxon>Tracheophyta</taxon>
        <taxon>Spermatophyta</taxon>
        <taxon>Magnoliopsida</taxon>
        <taxon>eudicotyledons</taxon>
        <taxon>Gunneridae</taxon>
        <taxon>Pentapetalae</taxon>
        <taxon>asterids</taxon>
        <taxon>lamiids</taxon>
        <taxon>Solanales</taxon>
        <taxon>Solanaceae</taxon>
        <taxon>Nicotianoideae</taxon>
        <taxon>Nicotianeae</taxon>
        <taxon>Nicotiana</taxon>
    </lineage>
</organism>
<protein>
    <submittedName>
        <fullName evidence="1">Uncharacterized protein</fullName>
    </submittedName>
</protein>
<dbReference type="CDD" id="cd00303">
    <property type="entry name" value="retropepsin_like"/>
    <property type="match status" value="1"/>
</dbReference>
<dbReference type="AlphaFoldDB" id="A0A1S3YIU7"/>
<sequence length="619" mass="70690">MTEIKGMLQQLIGTNGKMQEKLAAHDSAIKGIETQLGQLSMALNNRPQGTLPADTNINPNEQNPNQLMAVSLRNGRDLYREQEIAQSRRDAVPITPVTLETDESTELTEVVIEQAQVDKGKEKEFEQLLERVVEKVPNKEKTPSSGQKLTPAPFPQSVVVTRPMAQKLSNPGSFTIPCTIESYAFSKALCDLGASINLMPLAIYTKLGIGRARPTSMLLQLADRTVKRPTRILYDELVQVGKFVFLADFVILDFQVDEEIPIILGRSFLATGRALIDCETGELKMRLNNEEIIFNVQQSMRRPSEFANYLDSEELAEWVMALKSQGFLKREPQFKPLHLEKKSNTTCKAINRGATTVGPETASRSPRMDIQALMYLIAKKESKPRLIHWVILLQEFDLEICDRKGTDNQVADHLSRVEGAKKKVEVEDITETFPDEQLLAVEIEETTWLAMLHHMMGTLEEFGQRRRCWSRLVFGKVCHLLVELEHKALWALRQLNLYMETAGTSRVIELHELEEFWFHAFENARLYKERMKMTHDKHILDRNFKPGDLVLLYNSRLRLFSGKLKSRWSGPFRVVSEDGTNRFKVNGQSLKHYLGMAKEKGEKVVMYLEEPQYVTEVQS</sequence>
<gene>
    <name evidence="1" type="primary">LOC107776627</name>
</gene>
<reference evidence="1" key="1">
    <citation type="submission" date="2025-08" db="UniProtKB">
        <authorList>
            <consortium name="RefSeq"/>
        </authorList>
    </citation>
    <scope>IDENTIFICATION</scope>
</reference>
<dbReference type="InterPro" id="IPR021109">
    <property type="entry name" value="Peptidase_aspartic_dom_sf"/>
</dbReference>
<name>A0A1S3YIU7_TOBAC</name>
<evidence type="ECO:0000313" key="1">
    <source>
        <dbReference type="RefSeq" id="XP_016452025.1"/>
    </source>
</evidence>
<proteinExistence type="predicted"/>
<dbReference type="OrthoDB" id="1739210at2759"/>
<dbReference type="Gene3D" id="2.40.70.10">
    <property type="entry name" value="Acid Proteases"/>
    <property type="match status" value="1"/>
</dbReference>
<dbReference type="RefSeq" id="XP_016452025.1">
    <property type="nucleotide sequence ID" value="XM_016596539.1"/>
</dbReference>
<dbReference type="PANTHER" id="PTHR33067">
    <property type="entry name" value="RNA-DIRECTED DNA POLYMERASE-RELATED"/>
    <property type="match status" value="1"/>
</dbReference>
<accession>A0A1S3YIU7</accession>
<dbReference type="KEGG" id="nta:107776627"/>